<feature type="domain" description="HAMP" evidence="10">
    <location>
        <begin position="316"/>
        <end position="370"/>
    </location>
</feature>
<dbReference type="SMART" id="SM00387">
    <property type="entry name" value="HATPase_c"/>
    <property type="match status" value="1"/>
</dbReference>
<feature type="transmembrane region" description="Helical" evidence="8">
    <location>
        <begin position="295"/>
        <end position="315"/>
    </location>
</feature>
<dbReference type="GO" id="GO:0000155">
    <property type="term" value="F:phosphorelay sensor kinase activity"/>
    <property type="evidence" value="ECO:0007669"/>
    <property type="project" value="InterPro"/>
</dbReference>
<evidence type="ECO:0000256" key="3">
    <source>
        <dbReference type="ARBA" id="ARBA00012438"/>
    </source>
</evidence>
<dbReference type="InterPro" id="IPR036097">
    <property type="entry name" value="HisK_dim/P_sf"/>
</dbReference>
<evidence type="ECO:0000259" key="10">
    <source>
        <dbReference type="PROSITE" id="PS50885"/>
    </source>
</evidence>
<dbReference type="Pfam" id="PF02518">
    <property type="entry name" value="HATPase_c"/>
    <property type="match status" value="1"/>
</dbReference>
<evidence type="ECO:0000256" key="2">
    <source>
        <dbReference type="ARBA" id="ARBA00004370"/>
    </source>
</evidence>
<dbReference type="EMBL" id="FXXI01000002">
    <property type="protein sequence ID" value="SMS00169.1"/>
    <property type="molecule type" value="Genomic_DNA"/>
</dbReference>
<dbReference type="PANTHER" id="PTHR43065:SF47">
    <property type="match status" value="1"/>
</dbReference>
<dbReference type="Gene3D" id="6.10.340.10">
    <property type="match status" value="1"/>
</dbReference>
<gene>
    <name evidence="12" type="primary">cqsS_1</name>
    <name evidence="11" type="ORF">SBX37_02695</name>
    <name evidence="12" type="ORF">VIM7927_01411</name>
</gene>
<dbReference type="InterPro" id="IPR003594">
    <property type="entry name" value="HATPase_dom"/>
</dbReference>
<evidence type="ECO:0000313" key="12">
    <source>
        <dbReference type="EMBL" id="SMS00169.1"/>
    </source>
</evidence>
<dbReference type="OrthoDB" id="1931120at2"/>
<dbReference type="SUPFAM" id="SSF47384">
    <property type="entry name" value="Homodimeric domain of signal transducing histidine kinase"/>
    <property type="match status" value="1"/>
</dbReference>
<feature type="coiled-coil region" evidence="7">
    <location>
        <begin position="351"/>
        <end position="428"/>
    </location>
</feature>
<keyword evidence="6 12" id="KW-0418">Kinase</keyword>
<dbReference type="Proteomes" id="UP000196125">
    <property type="component" value="Unassembled WGS sequence"/>
</dbReference>
<dbReference type="EC" id="2.7.13.3" evidence="3"/>
<dbReference type="EMBL" id="JAWRCO010000001">
    <property type="protein sequence ID" value="MDW6001804.1"/>
    <property type="molecule type" value="Genomic_DNA"/>
</dbReference>
<organism evidence="12 13">
    <name type="scientific">Vibrio mangrovi</name>
    <dbReference type="NCBI Taxonomy" id="474394"/>
    <lineage>
        <taxon>Bacteria</taxon>
        <taxon>Pseudomonadati</taxon>
        <taxon>Pseudomonadota</taxon>
        <taxon>Gammaproteobacteria</taxon>
        <taxon>Vibrionales</taxon>
        <taxon>Vibrionaceae</taxon>
        <taxon>Vibrio</taxon>
    </lineage>
</organism>
<dbReference type="Gene3D" id="3.30.565.10">
    <property type="entry name" value="Histidine kinase-like ATPase, C-terminal domain"/>
    <property type="match status" value="1"/>
</dbReference>
<name>A0A1Y6IR68_9VIBR</name>
<proteinExistence type="predicted"/>
<dbReference type="InterPro" id="IPR005467">
    <property type="entry name" value="His_kinase_dom"/>
</dbReference>
<dbReference type="Gene3D" id="1.10.287.130">
    <property type="match status" value="1"/>
</dbReference>
<dbReference type="AlphaFoldDB" id="A0A1Y6IR68"/>
<evidence type="ECO:0000313" key="11">
    <source>
        <dbReference type="EMBL" id="MDW6001804.1"/>
    </source>
</evidence>
<keyword evidence="11" id="KW-0067">ATP-binding</keyword>
<dbReference type="Pfam" id="PF00672">
    <property type="entry name" value="HAMP"/>
    <property type="match status" value="1"/>
</dbReference>
<dbReference type="PRINTS" id="PR00344">
    <property type="entry name" value="BCTRLSENSOR"/>
</dbReference>
<keyword evidence="8" id="KW-1133">Transmembrane helix</keyword>
<keyword evidence="7" id="KW-0175">Coiled coil</keyword>
<comment type="catalytic activity">
    <reaction evidence="1">
        <text>ATP + protein L-histidine = ADP + protein N-phospho-L-histidine.</text>
        <dbReference type="EC" id="2.7.13.3"/>
    </reaction>
</comment>
<dbReference type="SMART" id="SM00304">
    <property type="entry name" value="HAMP"/>
    <property type="match status" value="1"/>
</dbReference>
<evidence type="ECO:0000256" key="8">
    <source>
        <dbReference type="SAM" id="Phobius"/>
    </source>
</evidence>
<evidence type="ECO:0000256" key="7">
    <source>
        <dbReference type="SAM" id="Coils"/>
    </source>
</evidence>
<reference evidence="12 13" key="1">
    <citation type="submission" date="2017-05" db="EMBL/GenBank/DDBJ databases">
        <authorList>
            <person name="Song R."/>
            <person name="Chenine A.L."/>
            <person name="Ruprecht R.M."/>
        </authorList>
    </citation>
    <scope>NUCLEOTIDE SEQUENCE [LARGE SCALE GENOMIC DNA]</scope>
    <source>
        <strain evidence="12 13">CECT 7927</strain>
    </source>
</reference>
<keyword evidence="5 12" id="KW-0808">Transferase</keyword>
<dbReference type="SUPFAM" id="SSF55874">
    <property type="entry name" value="ATPase domain of HSP90 chaperone/DNA topoisomerase II/histidine kinase"/>
    <property type="match status" value="1"/>
</dbReference>
<evidence type="ECO:0000313" key="13">
    <source>
        <dbReference type="Proteomes" id="UP000196125"/>
    </source>
</evidence>
<dbReference type="PROSITE" id="PS50109">
    <property type="entry name" value="HIS_KIN"/>
    <property type="match status" value="1"/>
</dbReference>
<dbReference type="GO" id="GO:0016020">
    <property type="term" value="C:membrane"/>
    <property type="evidence" value="ECO:0007669"/>
    <property type="project" value="UniProtKB-SubCell"/>
</dbReference>
<keyword evidence="14" id="KW-1185">Reference proteome</keyword>
<evidence type="ECO:0000259" key="9">
    <source>
        <dbReference type="PROSITE" id="PS50109"/>
    </source>
</evidence>
<reference evidence="11 14" key="2">
    <citation type="submission" date="2023-11" db="EMBL/GenBank/DDBJ databases">
        <title>Plant-associative lifestyle of Vibrio porteresiae and its evolutionary dynamics.</title>
        <authorList>
            <person name="Rameshkumar N."/>
            <person name="Kirti K."/>
        </authorList>
    </citation>
    <scope>NUCLEOTIDE SEQUENCE [LARGE SCALE GENOMIC DNA]</scope>
    <source>
        <strain evidence="11 14">MSSRF38</strain>
    </source>
</reference>
<dbReference type="PROSITE" id="PS50885">
    <property type="entry name" value="HAMP"/>
    <property type="match status" value="1"/>
</dbReference>
<dbReference type="PANTHER" id="PTHR43065">
    <property type="entry name" value="SENSOR HISTIDINE KINASE"/>
    <property type="match status" value="1"/>
</dbReference>
<protein>
    <recommendedName>
        <fullName evidence="3">histidine kinase</fullName>
        <ecNumber evidence="3">2.7.13.3</ecNumber>
    </recommendedName>
</protein>
<evidence type="ECO:0000256" key="4">
    <source>
        <dbReference type="ARBA" id="ARBA00022553"/>
    </source>
</evidence>
<feature type="domain" description="Histidine kinase" evidence="9">
    <location>
        <begin position="437"/>
        <end position="670"/>
    </location>
</feature>
<keyword evidence="8" id="KW-0812">Transmembrane</keyword>
<sequence length="671" mass="74411">MSIYYRITIACLLLVFLSMGAFGYISNQAGERMLDQSVDKHLNAVATNQQDRIISVIHAWKDRVALIASRTQLRLSLKSYIIHKDPDSLQKINSIIRDAVNSVTKVQSIQLKEIGGRFITQTAPNQASKISAELPLTDKSQTDILLKMITRDLNGGLYIHIDAPMILAGEQIGVMVVTLSADELLHSTQNYTGMGISGETLLLTTNQAGQTVYITPLRYPEHSKKKPETDTFPLTNGSLLAKAAEHHSEEIIRLSDYRDTDVMATSRYLEALNWTIIVKVDQDEVMLPMRHYQRLLVIAAFILGMIAIVIGLALARAISSPIVRLAADSQRIRLGEHQLRAKVCPAQAKELNELARSFNNLAENLLTTNNELEEKVAERTQELQELNETLEQRVTARTFDLQRANREIQETLEDLRRTQNELVESEKMAALGGLVAGVAHEINTPLGIAVTGTSHLNEYVQEIHQKTSSGKLTRNELADFIEDANQTTDLMSTQLRQASMLISNFKEIAVDQSNPDYRTISVKEYLSKIVATMQPNFKKTPHSISVDIEQDLYLITCPGALAQVLTILITNCLTHAFHHSDIANGQVTISAQRDNETSLILVADNGTGISPENLPKLFDPFFTTRRGEGGSGLGLSIAHNIVKDILHGKIRCESQLGQGTTFIITLPEKPA</sequence>
<keyword evidence="11" id="KW-0547">Nucleotide-binding</keyword>
<dbReference type="GO" id="GO:0005524">
    <property type="term" value="F:ATP binding"/>
    <property type="evidence" value="ECO:0007669"/>
    <property type="project" value="UniProtKB-KW"/>
</dbReference>
<keyword evidence="8" id="KW-0472">Membrane</keyword>
<comment type="subcellular location">
    <subcellularLocation>
        <location evidence="2">Membrane</location>
    </subcellularLocation>
</comment>
<dbReference type="RefSeq" id="WP_087480237.1">
    <property type="nucleotide sequence ID" value="NZ_AP024883.1"/>
</dbReference>
<evidence type="ECO:0000313" key="14">
    <source>
        <dbReference type="Proteomes" id="UP001283366"/>
    </source>
</evidence>
<accession>A0A1Y6IR68</accession>
<evidence type="ECO:0000256" key="5">
    <source>
        <dbReference type="ARBA" id="ARBA00022679"/>
    </source>
</evidence>
<keyword evidence="4" id="KW-0597">Phosphoprotein</keyword>
<dbReference type="InterPro" id="IPR036890">
    <property type="entry name" value="HATPase_C_sf"/>
</dbReference>
<evidence type="ECO:0000256" key="6">
    <source>
        <dbReference type="ARBA" id="ARBA00022777"/>
    </source>
</evidence>
<dbReference type="InterPro" id="IPR003660">
    <property type="entry name" value="HAMP_dom"/>
</dbReference>
<evidence type="ECO:0000256" key="1">
    <source>
        <dbReference type="ARBA" id="ARBA00000085"/>
    </source>
</evidence>
<dbReference type="InterPro" id="IPR004358">
    <property type="entry name" value="Sig_transdc_His_kin-like_C"/>
</dbReference>
<dbReference type="Proteomes" id="UP001283366">
    <property type="component" value="Unassembled WGS sequence"/>
</dbReference>